<geneLocation type="plasmid" evidence="1 2">
    <name>pMETHO01</name>
</geneLocation>
<dbReference type="EMBL" id="CP003363">
    <property type="protein sequence ID" value="AGB50735.1"/>
    <property type="molecule type" value="Genomic_DNA"/>
</dbReference>
<protein>
    <recommendedName>
        <fullName evidence="3">Exosome subunit</fullName>
    </recommendedName>
</protein>
<dbReference type="Proteomes" id="UP000010866">
    <property type="component" value="Plasmid pMETHO01"/>
</dbReference>
<dbReference type="HOGENOM" id="CLU_128028_0_0_2"/>
<accession>L0L1C1</accession>
<dbReference type="RefSeq" id="WP_015313867.1">
    <property type="nucleotide sequence ID" value="NC_019972.1"/>
</dbReference>
<keyword evidence="1" id="KW-0614">Plasmid</keyword>
<evidence type="ECO:0008006" key="3">
    <source>
        <dbReference type="Google" id="ProtNLM"/>
    </source>
</evidence>
<evidence type="ECO:0000313" key="2">
    <source>
        <dbReference type="Proteomes" id="UP000010866"/>
    </source>
</evidence>
<dbReference type="GeneID" id="14401560"/>
<gene>
    <name evidence="1" type="ordered locus">Metho_2598</name>
</gene>
<organism evidence="1 2">
    <name type="scientific">Methanomethylovorans hollandica (strain DSM 15978 / NBRC 107637 / DMS1)</name>
    <dbReference type="NCBI Taxonomy" id="867904"/>
    <lineage>
        <taxon>Archaea</taxon>
        <taxon>Methanobacteriati</taxon>
        <taxon>Methanobacteriota</taxon>
        <taxon>Stenosarchaea group</taxon>
        <taxon>Methanomicrobia</taxon>
        <taxon>Methanosarcinales</taxon>
        <taxon>Methanosarcinaceae</taxon>
        <taxon>Methanomethylovorans</taxon>
    </lineage>
</organism>
<dbReference type="OrthoDB" id="65910at2157"/>
<reference evidence="2" key="1">
    <citation type="submission" date="2012-02" db="EMBL/GenBank/DDBJ databases">
        <title>Complete sequence of plasmid of Methanomethylovorans hollandica DSM 15978.</title>
        <authorList>
            <person name="Lucas S."/>
            <person name="Copeland A."/>
            <person name="Lapidus A."/>
            <person name="Glavina del Rio T."/>
            <person name="Dalin E."/>
            <person name="Tice H."/>
            <person name="Bruce D."/>
            <person name="Goodwin L."/>
            <person name="Pitluck S."/>
            <person name="Peters L."/>
            <person name="Mikhailova N."/>
            <person name="Held B."/>
            <person name="Kyrpides N."/>
            <person name="Mavromatis K."/>
            <person name="Ivanova N."/>
            <person name="Brettin T."/>
            <person name="Detter J.C."/>
            <person name="Han C."/>
            <person name="Larimer F."/>
            <person name="Land M."/>
            <person name="Hauser L."/>
            <person name="Markowitz V."/>
            <person name="Cheng J.-F."/>
            <person name="Hugenholtz P."/>
            <person name="Woyke T."/>
            <person name="Wu D."/>
            <person name="Spring S."/>
            <person name="Schroeder M."/>
            <person name="Brambilla E."/>
            <person name="Klenk H.-P."/>
            <person name="Eisen J.A."/>
        </authorList>
    </citation>
    <scope>NUCLEOTIDE SEQUENCE [LARGE SCALE GENOMIC DNA]</scope>
    <source>
        <strain evidence="2">DSM 15978 / NBRC 107637 / DMS1</strain>
        <plasmid evidence="2">Plasmid pMETHO01</plasmid>
    </source>
</reference>
<proteinExistence type="predicted"/>
<dbReference type="AlphaFoldDB" id="L0L1C1"/>
<keyword evidence="2" id="KW-1185">Reference proteome</keyword>
<evidence type="ECO:0000313" key="1">
    <source>
        <dbReference type="EMBL" id="AGB50735.1"/>
    </source>
</evidence>
<name>L0L1C1_METHD</name>
<sequence>MYLVICNYDSDSERKRIEYVFSKSSSEADDVRKIQGITRIINDNDIENLLSDLYLRTSAHNVSVYKISKVEVDNLPETRKIKFQLNKSKEAVDSFINYLLAQKKAIYKNSIGNTKYYESATRRGYAQIRVNINETLESVEVQVEINSEEPNRSHLINFFTEEIELFR</sequence>
<dbReference type="KEGG" id="mhz:Metho_2598"/>